<keyword evidence="2" id="KW-1185">Reference proteome</keyword>
<dbReference type="EMBL" id="KZ613474">
    <property type="protein sequence ID" value="PMD23641.1"/>
    <property type="molecule type" value="Genomic_DNA"/>
</dbReference>
<evidence type="ECO:0000313" key="1">
    <source>
        <dbReference type="EMBL" id="PMD23641.1"/>
    </source>
</evidence>
<dbReference type="AlphaFoldDB" id="A0A2J6QBJ1"/>
<dbReference type="Proteomes" id="UP000235672">
    <property type="component" value="Unassembled WGS sequence"/>
</dbReference>
<organism evidence="1 2">
    <name type="scientific">Hyaloscypha hepaticicola</name>
    <dbReference type="NCBI Taxonomy" id="2082293"/>
    <lineage>
        <taxon>Eukaryota</taxon>
        <taxon>Fungi</taxon>
        <taxon>Dikarya</taxon>
        <taxon>Ascomycota</taxon>
        <taxon>Pezizomycotina</taxon>
        <taxon>Leotiomycetes</taxon>
        <taxon>Helotiales</taxon>
        <taxon>Hyaloscyphaceae</taxon>
        <taxon>Hyaloscypha</taxon>
    </lineage>
</organism>
<sequence>MIKKDYGKKIARRRKQSSAQKCSLGRAAQALARPLAGCRGLGLFPAHESLSIGHDFDLKCLANDIALGVVVDRGGIFVSGRLEDLPWHWWGGTGRG</sequence>
<proteinExistence type="predicted"/>
<evidence type="ECO:0000313" key="2">
    <source>
        <dbReference type="Proteomes" id="UP000235672"/>
    </source>
</evidence>
<reference evidence="1 2" key="1">
    <citation type="submission" date="2016-05" db="EMBL/GenBank/DDBJ databases">
        <title>A degradative enzymes factory behind the ericoid mycorrhizal symbiosis.</title>
        <authorList>
            <consortium name="DOE Joint Genome Institute"/>
            <person name="Martino E."/>
            <person name="Morin E."/>
            <person name="Grelet G."/>
            <person name="Kuo A."/>
            <person name="Kohler A."/>
            <person name="Daghino S."/>
            <person name="Barry K."/>
            <person name="Choi C."/>
            <person name="Cichocki N."/>
            <person name="Clum A."/>
            <person name="Copeland A."/>
            <person name="Hainaut M."/>
            <person name="Haridas S."/>
            <person name="Labutti K."/>
            <person name="Lindquist E."/>
            <person name="Lipzen A."/>
            <person name="Khouja H.-R."/>
            <person name="Murat C."/>
            <person name="Ohm R."/>
            <person name="Olson A."/>
            <person name="Spatafora J."/>
            <person name="Veneault-Fourrey C."/>
            <person name="Henrissat B."/>
            <person name="Grigoriev I."/>
            <person name="Martin F."/>
            <person name="Perotto S."/>
        </authorList>
    </citation>
    <scope>NUCLEOTIDE SEQUENCE [LARGE SCALE GENOMIC DNA]</scope>
    <source>
        <strain evidence="1 2">UAMH 7357</strain>
    </source>
</reference>
<accession>A0A2J6QBJ1</accession>
<gene>
    <name evidence="1" type="ORF">NA56DRAFT_44380</name>
</gene>
<protein>
    <submittedName>
        <fullName evidence="1">Uncharacterized protein</fullName>
    </submittedName>
</protein>
<name>A0A2J6QBJ1_9HELO</name>